<organism evidence="1 2">
    <name type="scientific">Maritalea mobilis</name>
    <dbReference type="NCBI Taxonomy" id="483324"/>
    <lineage>
        <taxon>Bacteria</taxon>
        <taxon>Pseudomonadati</taxon>
        <taxon>Pseudomonadota</taxon>
        <taxon>Alphaproteobacteria</taxon>
        <taxon>Hyphomicrobiales</taxon>
        <taxon>Devosiaceae</taxon>
        <taxon>Maritalea</taxon>
    </lineage>
</organism>
<dbReference type="Proteomes" id="UP000295391">
    <property type="component" value="Unassembled WGS sequence"/>
</dbReference>
<reference evidence="1 2" key="1">
    <citation type="submission" date="2019-03" db="EMBL/GenBank/DDBJ databases">
        <title>Genomic Encyclopedia of Type Strains, Phase III (KMG-III): the genomes of soil and plant-associated and newly described type strains.</title>
        <authorList>
            <person name="Whitman W."/>
        </authorList>
    </citation>
    <scope>NUCLEOTIDE SEQUENCE [LARGE SCALE GENOMIC DNA]</scope>
    <source>
        <strain evidence="1 2">CGMCC 1.7002</strain>
    </source>
</reference>
<accession>A0A4V3DAS7</accession>
<gene>
    <name evidence="1" type="ORF">ATL17_1621</name>
</gene>
<proteinExistence type="predicted"/>
<sequence length="156" mass="17884">MIYQWDGLAMVPMPRFQQKCDDQFVVGELYNLEIKEDRSANSHKQYFAAVREYWVNLPELIEDNFPTDEHLRKWALIKCGYYDERSMVASSKAEALRIASFVKPSDDFAIVTVNECVVQVFTAKSQSLKAMGKREFQASKQAVLDFLEALVMGQAA</sequence>
<evidence type="ECO:0000313" key="1">
    <source>
        <dbReference type="EMBL" id="TDQ63614.1"/>
    </source>
</evidence>
<dbReference type="RefSeq" id="WP_133572286.1">
    <property type="nucleotide sequence ID" value="NZ_SNYR01000002.1"/>
</dbReference>
<dbReference type="AlphaFoldDB" id="A0A4V3DAS7"/>
<protein>
    <submittedName>
        <fullName evidence="1">Uncharacterized protein</fullName>
    </submittedName>
</protein>
<name>A0A4V3DAS7_9HYPH</name>
<dbReference type="OrthoDB" id="8163630at2"/>
<keyword evidence="2" id="KW-1185">Reference proteome</keyword>
<evidence type="ECO:0000313" key="2">
    <source>
        <dbReference type="Proteomes" id="UP000295391"/>
    </source>
</evidence>
<dbReference type="EMBL" id="SNYR01000002">
    <property type="protein sequence ID" value="TDQ63614.1"/>
    <property type="molecule type" value="Genomic_DNA"/>
</dbReference>
<comment type="caution">
    <text evidence="1">The sequence shown here is derived from an EMBL/GenBank/DDBJ whole genome shotgun (WGS) entry which is preliminary data.</text>
</comment>